<evidence type="ECO:0000313" key="3">
    <source>
        <dbReference type="Proteomes" id="UP000591735"/>
    </source>
</evidence>
<feature type="transmembrane region" description="Helical" evidence="1">
    <location>
        <begin position="47"/>
        <end position="65"/>
    </location>
</feature>
<dbReference type="AlphaFoldDB" id="A0A840UBD6"/>
<keyword evidence="1" id="KW-0472">Membrane</keyword>
<accession>A0A840UBD6</accession>
<reference evidence="2 3" key="1">
    <citation type="submission" date="2020-08" db="EMBL/GenBank/DDBJ databases">
        <title>Genomic Encyclopedia of Type Strains, Phase IV (KMG-IV): sequencing the most valuable type-strain genomes for metagenomic binning, comparative biology and taxonomic classification.</title>
        <authorList>
            <person name="Goeker M."/>
        </authorList>
    </citation>
    <scope>NUCLEOTIDE SEQUENCE [LARGE SCALE GENOMIC DNA]</scope>
    <source>
        <strain evidence="2 3">DSM 22359</strain>
    </source>
</reference>
<dbReference type="Pfam" id="PF16083">
    <property type="entry name" value="Phage_holin_3_3"/>
    <property type="match status" value="1"/>
</dbReference>
<name>A0A840UBD6_9GAMM</name>
<keyword evidence="1" id="KW-0812">Transmembrane</keyword>
<feature type="transmembrane region" description="Helical" evidence="1">
    <location>
        <begin position="19"/>
        <end position="35"/>
    </location>
</feature>
<dbReference type="EMBL" id="JACHFE010000008">
    <property type="protein sequence ID" value="MBB5322322.1"/>
    <property type="molecule type" value="Genomic_DNA"/>
</dbReference>
<keyword evidence="1" id="KW-1133">Transmembrane helix</keyword>
<evidence type="ECO:0000256" key="1">
    <source>
        <dbReference type="SAM" id="Phobius"/>
    </source>
</evidence>
<organism evidence="2 3">
    <name type="scientific">Marinobacter oulmenensis</name>
    <dbReference type="NCBI Taxonomy" id="643747"/>
    <lineage>
        <taxon>Bacteria</taxon>
        <taxon>Pseudomonadati</taxon>
        <taxon>Pseudomonadota</taxon>
        <taxon>Gammaproteobacteria</taxon>
        <taxon>Pseudomonadales</taxon>
        <taxon>Marinobacteraceae</taxon>
        <taxon>Marinobacter</taxon>
    </lineage>
</organism>
<dbReference type="InterPro" id="IPR032126">
    <property type="entry name" value="LydA_holin"/>
</dbReference>
<evidence type="ECO:0008006" key="4">
    <source>
        <dbReference type="Google" id="ProtNLM"/>
    </source>
</evidence>
<proteinExistence type="predicted"/>
<gene>
    <name evidence="2" type="ORF">HNR38_002823</name>
</gene>
<keyword evidence="3" id="KW-1185">Reference proteome</keyword>
<protein>
    <recommendedName>
        <fullName evidence="4">LydA holin phage, holin superfamily III</fullName>
    </recommendedName>
</protein>
<dbReference type="Proteomes" id="UP000591735">
    <property type="component" value="Unassembled WGS sequence"/>
</dbReference>
<comment type="caution">
    <text evidence="2">The sequence shown here is derived from an EMBL/GenBank/DDBJ whole genome shotgun (WGS) entry which is preliminary data.</text>
</comment>
<dbReference type="RefSeq" id="WP_183705403.1">
    <property type="nucleotide sequence ID" value="NZ_JACHFE010000008.1"/>
</dbReference>
<sequence>MPERLIPELIQGLLKYKEALLAIVIGLVGGGLSFLSDVKNGKRKWDLTAFLLAASSAGFLTPFLYIVCVDLFQWTAGLSLACSGIVSHMGADRVQKMLVAFFSRKFQ</sequence>
<evidence type="ECO:0000313" key="2">
    <source>
        <dbReference type="EMBL" id="MBB5322322.1"/>
    </source>
</evidence>